<reference evidence="3 4" key="1">
    <citation type="submission" date="2015-02" db="EMBL/GenBank/DDBJ databases">
        <title>Complete genome sequence of Kangiella geojedonensis strain YCS-5T.</title>
        <authorList>
            <person name="Kim K.M."/>
        </authorList>
    </citation>
    <scope>NUCLEOTIDE SEQUENCE [LARGE SCALE GENOMIC DNA]</scope>
    <source>
        <strain evidence="3 4">YCS-5</strain>
    </source>
</reference>
<dbReference type="Pfam" id="PF10675">
    <property type="entry name" value="DUF2489"/>
    <property type="match status" value="1"/>
</dbReference>
<dbReference type="HOGENOM" id="CLU_136762_1_0_6"/>
<evidence type="ECO:0000259" key="2">
    <source>
        <dbReference type="Pfam" id="PF10675"/>
    </source>
</evidence>
<protein>
    <recommendedName>
        <fullName evidence="2">DUF2489 domain-containing protein</fullName>
    </recommendedName>
</protein>
<dbReference type="OrthoDB" id="5740155at2"/>
<evidence type="ECO:0000256" key="1">
    <source>
        <dbReference type="SAM" id="Phobius"/>
    </source>
</evidence>
<evidence type="ECO:0000313" key="3">
    <source>
        <dbReference type="EMBL" id="AKE52146.1"/>
    </source>
</evidence>
<dbReference type="EMBL" id="CP010975">
    <property type="protein sequence ID" value="AKE52146.1"/>
    <property type="molecule type" value="Genomic_DNA"/>
</dbReference>
<gene>
    <name evidence="3" type="ORF">TQ33_1186</name>
</gene>
<dbReference type="RefSeq" id="WP_046561248.1">
    <property type="nucleotide sequence ID" value="NZ_CP010975.1"/>
</dbReference>
<organism evidence="3 4">
    <name type="scientific">Kangiella geojedonensis</name>
    <dbReference type="NCBI Taxonomy" id="914150"/>
    <lineage>
        <taxon>Bacteria</taxon>
        <taxon>Pseudomonadati</taxon>
        <taxon>Pseudomonadota</taxon>
        <taxon>Gammaproteobacteria</taxon>
        <taxon>Kangiellales</taxon>
        <taxon>Kangiellaceae</taxon>
        <taxon>Kangiella</taxon>
    </lineage>
</organism>
<keyword evidence="1" id="KW-0812">Transmembrane</keyword>
<dbReference type="KEGG" id="kge:TQ33_1186"/>
<dbReference type="AlphaFoldDB" id="A0A0F6RCL5"/>
<name>A0A0F6RCL5_9GAMM</name>
<sequence>MTIFYYVASFITLALIIYAGYLLLKLRKLKAQQKLTADAFAKKQQAQMSSVVESIVDISKAMQQEQCPTIEGCVRLKVLIDQLRLSEEERKPFDIYYTVYDKTEHIPTHKAWTDLEKRQQMKFTRDMMLIEQEHHVEIKTAVDKTVEHFKEVSEKQESQ</sequence>
<proteinExistence type="predicted"/>
<feature type="transmembrane region" description="Helical" evidence="1">
    <location>
        <begin position="6"/>
        <end position="24"/>
    </location>
</feature>
<dbReference type="Proteomes" id="UP000034071">
    <property type="component" value="Chromosome"/>
</dbReference>
<accession>A0A0F6RCL5</accession>
<evidence type="ECO:0000313" key="4">
    <source>
        <dbReference type="Proteomes" id="UP000034071"/>
    </source>
</evidence>
<keyword evidence="1" id="KW-1133">Transmembrane helix</keyword>
<dbReference type="STRING" id="914150.TQ33_1186"/>
<dbReference type="InterPro" id="IPR019617">
    <property type="entry name" value="DUF2489"/>
</dbReference>
<feature type="domain" description="DUF2489" evidence="2">
    <location>
        <begin position="13"/>
        <end position="143"/>
    </location>
</feature>
<keyword evidence="4" id="KW-1185">Reference proteome</keyword>
<keyword evidence="1" id="KW-0472">Membrane</keyword>